<accession>A0A6N2LQB8</accession>
<dbReference type="AlphaFoldDB" id="A0A6N2LQB8"/>
<name>A0A6N2LQB8_SALVM</name>
<feature type="signal peptide" evidence="1">
    <location>
        <begin position="1"/>
        <end position="30"/>
    </location>
</feature>
<sequence length="199" mass="21988">MTKPMKVKAFLIACILLATVVFSPLPTCTARELGGPGGYKPLPNKPPFNCGRGNRYCVRPAPKQRPFLSHAFSWLPLSSLPCPLALLENWPRRKVATVHSTPAKYHSSAVRVNGIAYRNHQKSLVLIVTAVTVHPLKNGTFWSRSSEKPKVEKQIQNFVGFSFCLPLLVILSGVTKPSLTSKAFFLFVSCLVPEKFQGN</sequence>
<reference evidence="2" key="1">
    <citation type="submission" date="2019-03" db="EMBL/GenBank/DDBJ databases">
        <authorList>
            <person name="Mank J."/>
            <person name="Almeida P."/>
        </authorList>
    </citation>
    <scope>NUCLEOTIDE SEQUENCE</scope>
    <source>
        <strain evidence="2">78183</strain>
    </source>
</reference>
<dbReference type="EMBL" id="CAADRP010001575">
    <property type="protein sequence ID" value="VFU42302.1"/>
    <property type="molecule type" value="Genomic_DNA"/>
</dbReference>
<feature type="chain" id="PRO_5026655641" evidence="1">
    <location>
        <begin position="31"/>
        <end position="199"/>
    </location>
</feature>
<protein>
    <submittedName>
        <fullName evidence="2">Uncharacterized protein</fullName>
    </submittedName>
</protein>
<gene>
    <name evidence="2" type="ORF">SVIM_LOCUS252979</name>
</gene>
<proteinExistence type="predicted"/>
<evidence type="ECO:0000313" key="2">
    <source>
        <dbReference type="EMBL" id="VFU42302.1"/>
    </source>
</evidence>
<evidence type="ECO:0000256" key="1">
    <source>
        <dbReference type="SAM" id="SignalP"/>
    </source>
</evidence>
<organism evidence="2">
    <name type="scientific">Salix viminalis</name>
    <name type="common">Common osier</name>
    <name type="synonym">Basket willow</name>
    <dbReference type="NCBI Taxonomy" id="40686"/>
    <lineage>
        <taxon>Eukaryota</taxon>
        <taxon>Viridiplantae</taxon>
        <taxon>Streptophyta</taxon>
        <taxon>Embryophyta</taxon>
        <taxon>Tracheophyta</taxon>
        <taxon>Spermatophyta</taxon>
        <taxon>Magnoliopsida</taxon>
        <taxon>eudicotyledons</taxon>
        <taxon>Gunneridae</taxon>
        <taxon>Pentapetalae</taxon>
        <taxon>rosids</taxon>
        <taxon>fabids</taxon>
        <taxon>Malpighiales</taxon>
        <taxon>Salicaceae</taxon>
        <taxon>Saliceae</taxon>
        <taxon>Salix</taxon>
    </lineage>
</organism>
<keyword evidence="1" id="KW-0732">Signal</keyword>